<gene>
    <name evidence="1" type="primary">gatC_29</name>
    <name evidence="1" type="ORF">SDC9_189457</name>
</gene>
<dbReference type="GO" id="GO:0016874">
    <property type="term" value="F:ligase activity"/>
    <property type="evidence" value="ECO:0007669"/>
    <property type="project" value="UniProtKB-KW"/>
</dbReference>
<dbReference type="Pfam" id="PF02686">
    <property type="entry name" value="GatC"/>
    <property type="match status" value="1"/>
</dbReference>
<dbReference type="EC" id="6.3.5.-" evidence="1"/>
<dbReference type="GO" id="GO:0016740">
    <property type="term" value="F:transferase activity"/>
    <property type="evidence" value="ECO:0007669"/>
    <property type="project" value="UniProtKB-KW"/>
</dbReference>
<dbReference type="InterPro" id="IPR036113">
    <property type="entry name" value="Asp/Glu-ADT_sf_sub_c"/>
</dbReference>
<dbReference type="NCBIfam" id="TIGR00135">
    <property type="entry name" value="gatC"/>
    <property type="match status" value="1"/>
</dbReference>
<dbReference type="InterPro" id="IPR003837">
    <property type="entry name" value="GatC"/>
</dbReference>
<dbReference type="EMBL" id="VSSQ01099250">
    <property type="protein sequence ID" value="MPN41902.1"/>
    <property type="molecule type" value="Genomic_DNA"/>
</dbReference>
<keyword evidence="1" id="KW-0808">Transferase</keyword>
<sequence>MTDKELINYSNIIQIELSKSKQDDLLPQINNILDYVSILDNYNCQEQTNLLDNNQEDNYNRFREDIPVASISLQDALKNAHSKNESFFKVPKVIE</sequence>
<name>A0A645HTV4_9ZZZZ</name>
<dbReference type="SUPFAM" id="SSF141000">
    <property type="entry name" value="Glu-tRNAGln amidotransferase C subunit"/>
    <property type="match status" value="1"/>
</dbReference>
<dbReference type="GO" id="GO:0006450">
    <property type="term" value="P:regulation of translational fidelity"/>
    <property type="evidence" value="ECO:0007669"/>
    <property type="project" value="InterPro"/>
</dbReference>
<reference evidence="1" key="1">
    <citation type="submission" date="2019-08" db="EMBL/GenBank/DDBJ databases">
        <authorList>
            <person name="Kucharzyk K."/>
            <person name="Murdoch R.W."/>
            <person name="Higgins S."/>
            <person name="Loffler F."/>
        </authorList>
    </citation>
    <scope>NUCLEOTIDE SEQUENCE</scope>
</reference>
<accession>A0A645HTV4</accession>
<protein>
    <submittedName>
        <fullName evidence="1">Aspartyl/glutamyl-tRNA(Asn/Gln) amidotransferase subunit C</fullName>
        <ecNumber evidence="1">6.3.5.-</ecNumber>
    </submittedName>
</protein>
<organism evidence="1">
    <name type="scientific">bioreactor metagenome</name>
    <dbReference type="NCBI Taxonomy" id="1076179"/>
    <lineage>
        <taxon>unclassified sequences</taxon>
        <taxon>metagenomes</taxon>
        <taxon>ecological metagenomes</taxon>
    </lineage>
</organism>
<comment type="caution">
    <text evidence="1">The sequence shown here is derived from an EMBL/GenBank/DDBJ whole genome shotgun (WGS) entry which is preliminary data.</text>
</comment>
<dbReference type="AlphaFoldDB" id="A0A645HTV4"/>
<evidence type="ECO:0000313" key="1">
    <source>
        <dbReference type="EMBL" id="MPN41902.1"/>
    </source>
</evidence>
<proteinExistence type="predicted"/>
<keyword evidence="1" id="KW-0436">Ligase</keyword>